<dbReference type="OrthoDB" id="6158291at2"/>
<keyword evidence="4" id="KW-1185">Reference proteome</keyword>
<evidence type="ECO:0000313" key="4">
    <source>
        <dbReference type="Proteomes" id="UP000025047"/>
    </source>
</evidence>
<sequence length="153" mass="16267">MKLLTASALALSVTATGALAESHAMAETPAMTSADMAAMQGDLIRSRDITGGAIYTLNEADDEGWDTVGAYDELGADWNEIGEIEDVVLSRDGQMIGVVAEVGGFLDIADKHVMLPTGDVRLVAVDDKTYAIVTRLSEEELESLEGVDEGFWN</sequence>
<dbReference type="RefSeq" id="WP_017929291.1">
    <property type="nucleotide sequence ID" value="NZ_KB823000.1"/>
</dbReference>
<dbReference type="SUPFAM" id="SSF50346">
    <property type="entry name" value="PRC-barrel domain"/>
    <property type="match status" value="1"/>
</dbReference>
<dbReference type="STRING" id="1122180.Lokhon_02348"/>
<feature type="chain" id="PRO_5001495766" description="PRC-barrel domain-containing protein" evidence="1">
    <location>
        <begin position="21"/>
        <end position="153"/>
    </location>
</feature>
<keyword evidence="1" id="KW-0732">Signal</keyword>
<dbReference type="Proteomes" id="UP000025047">
    <property type="component" value="Unassembled WGS sequence"/>
</dbReference>
<reference evidence="3 4" key="1">
    <citation type="submission" date="2013-03" db="EMBL/GenBank/DDBJ databases">
        <authorList>
            <person name="Fiebig A."/>
            <person name="Goeker M."/>
            <person name="Klenk H.-P.P."/>
        </authorList>
    </citation>
    <scope>NUCLEOTIDE SEQUENCE [LARGE SCALE GENOMIC DNA]</scope>
    <source>
        <strain evidence="3 4">DSM 17492</strain>
    </source>
</reference>
<dbReference type="HOGENOM" id="CLU_120436_0_0_5"/>
<dbReference type="Gene3D" id="2.30.30.240">
    <property type="entry name" value="PRC-barrel domain"/>
    <property type="match status" value="1"/>
</dbReference>
<feature type="domain" description="PRC-barrel" evidence="2">
    <location>
        <begin position="79"/>
        <end position="127"/>
    </location>
</feature>
<accession>A0A017H880</accession>
<dbReference type="InterPro" id="IPR027275">
    <property type="entry name" value="PRC-brl_dom"/>
</dbReference>
<organism evidence="3 4">
    <name type="scientific">Limimaricola hongkongensis DSM 17492</name>
    <dbReference type="NCBI Taxonomy" id="1122180"/>
    <lineage>
        <taxon>Bacteria</taxon>
        <taxon>Pseudomonadati</taxon>
        <taxon>Pseudomonadota</taxon>
        <taxon>Alphaproteobacteria</taxon>
        <taxon>Rhodobacterales</taxon>
        <taxon>Paracoccaceae</taxon>
        <taxon>Limimaricola</taxon>
    </lineage>
</organism>
<comment type="caution">
    <text evidence="3">The sequence shown here is derived from an EMBL/GenBank/DDBJ whole genome shotgun (WGS) entry which is preliminary data.</text>
</comment>
<gene>
    <name evidence="3" type="ORF">Lokhon_02348</name>
</gene>
<dbReference type="AlphaFoldDB" id="A0A017H880"/>
<evidence type="ECO:0000259" key="2">
    <source>
        <dbReference type="Pfam" id="PF05239"/>
    </source>
</evidence>
<dbReference type="InterPro" id="IPR011033">
    <property type="entry name" value="PRC_barrel-like_sf"/>
</dbReference>
<protein>
    <recommendedName>
        <fullName evidence="2">PRC-barrel domain-containing protein</fullName>
    </recommendedName>
</protein>
<dbReference type="EMBL" id="APGJ01000007">
    <property type="protein sequence ID" value="EYD70707.1"/>
    <property type="molecule type" value="Genomic_DNA"/>
</dbReference>
<feature type="signal peptide" evidence="1">
    <location>
        <begin position="1"/>
        <end position="20"/>
    </location>
</feature>
<dbReference type="PATRIC" id="fig|1122180.6.peg.2326"/>
<dbReference type="eggNOG" id="COG3861">
    <property type="taxonomic scope" value="Bacteria"/>
</dbReference>
<evidence type="ECO:0000256" key="1">
    <source>
        <dbReference type="SAM" id="SignalP"/>
    </source>
</evidence>
<proteinExistence type="predicted"/>
<evidence type="ECO:0000313" key="3">
    <source>
        <dbReference type="EMBL" id="EYD70707.1"/>
    </source>
</evidence>
<dbReference type="Pfam" id="PF05239">
    <property type="entry name" value="PRC"/>
    <property type="match status" value="1"/>
</dbReference>
<name>A0A017H880_9RHOB</name>